<accession>A0A7R9KRR4</accession>
<dbReference type="Gene3D" id="1.25.40.10">
    <property type="entry name" value="Tetratricopeptide repeat domain"/>
    <property type="match status" value="2"/>
</dbReference>
<dbReference type="Pfam" id="PF00856">
    <property type="entry name" value="SET"/>
    <property type="match status" value="1"/>
</dbReference>
<dbReference type="GO" id="GO:0008276">
    <property type="term" value="F:protein methyltransferase activity"/>
    <property type="evidence" value="ECO:0007669"/>
    <property type="project" value="UniProtKB-ARBA"/>
</dbReference>
<keyword evidence="12" id="KW-1185">Reference proteome</keyword>
<evidence type="ECO:0000256" key="1">
    <source>
        <dbReference type="ARBA" id="ARBA00004123"/>
    </source>
</evidence>
<keyword evidence="4" id="KW-0489">Methyltransferase</keyword>
<gene>
    <name evidence="11" type="ORF">OSB1V03_LOCUS8590</name>
</gene>
<dbReference type="Proteomes" id="UP000759131">
    <property type="component" value="Unassembled WGS sequence"/>
</dbReference>
<evidence type="ECO:0000256" key="5">
    <source>
        <dbReference type="ARBA" id="ARBA00022679"/>
    </source>
</evidence>
<dbReference type="InterPro" id="IPR044421">
    <property type="entry name" value="SMYD4_SET"/>
</dbReference>
<evidence type="ECO:0000313" key="12">
    <source>
        <dbReference type="Proteomes" id="UP000759131"/>
    </source>
</evidence>
<dbReference type="Gene3D" id="2.170.270.10">
    <property type="entry name" value="SET domain"/>
    <property type="match status" value="1"/>
</dbReference>
<dbReference type="PANTHER" id="PTHR46165:SF2">
    <property type="entry name" value="SET AND MYND DOMAIN-CONTAINING PROTEIN 4"/>
    <property type="match status" value="1"/>
</dbReference>
<dbReference type="SUPFAM" id="SSF48452">
    <property type="entry name" value="TPR-like"/>
    <property type="match status" value="1"/>
</dbReference>
<dbReference type="PANTHER" id="PTHR46165">
    <property type="entry name" value="SET AND MYND DOMAIN-CONTAINING PROTEIN 4"/>
    <property type="match status" value="1"/>
</dbReference>
<evidence type="ECO:0000256" key="7">
    <source>
        <dbReference type="ARBA" id="ARBA00023242"/>
    </source>
</evidence>
<dbReference type="GO" id="GO:0032259">
    <property type="term" value="P:methylation"/>
    <property type="evidence" value="ECO:0007669"/>
    <property type="project" value="UniProtKB-KW"/>
</dbReference>
<evidence type="ECO:0000259" key="10">
    <source>
        <dbReference type="PROSITE" id="PS50280"/>
    </source>
</evidence>
<comment type="subcellular location">
    <subcellularLocation>
        <location evidence="2">Cytoplasm</location>
    </subcellularLocation>
    <subcellularLocation>
        <location evidence="1">Nucleus</location>
    </subcellularLocation>
</comment>
<dbReference type="AlphaFoldDB" id="A0A7R9KRR4"/>
<dbReference type="EMBL" id="OC859998">
    <property type="protein sequence ID" value="CAD7628168.1"/>
    <property type="molecule type" value="Genomic_DNA"/>
</dbReference>
<comment type="catalytic activity">
    <reaction evidence="8">
        <text>L-lysyl-[protein] + S-adenosyl-L-methionine = N(6)-methyl-L-lysyl-[protein] + S-adenosyl-L-homocysteine + H(+)</text>
        <dbReference type="Rhea" id="RHEA:51736"/>
        <dbReference type="Rhea" id="RHEA-COMP:9752"/>
        <dbReference type="Rhea" id="RHEA-COMP:13053"/>
        <dbReference type="ChEBI" id="CHEBI:15378"/>
        <dbReference type="ChEBI" id="CHEBI:29969"/>
        <dbReference type="ChEBI" id="CHEBI:57856"/>
        <dbReference type="ChEBI" id="CHEBI:59789"/>
        <dbReference type="ChEBI" id="CHEBI:61929"/>
    </reaction>
</comment>
<protein>
    <recommendedName>
        <fullName evidence="10">SET domain-containing protein</fullName>
    </recommendedName>
</protein>
<sequence length="806" mass="91383">MSVHMNWSYVCHQMSQSLLTNDHFVQHFHTLSTNEDKVSHCLSQPHVGKQLDQFLSVTSAAKHRKYWEKAKEFRIEGNHSFRGKRFQEAIDEYTQAIITASLPNSSDTAEANGELSLGFANRSAVFFQLKQYDNCLSDINNAFKYDYPLNATKLLLRKTNCLVAKARFGDAKTVLQSVELSGDLNDKQLETQINKLLETIDSKGAKNRTNCVNTSKPKTDLKFVSNELMPNASQSLRLCESPTKGRHIVTKDDINISDVLFMEKPFSSVLLPQYYKTHCHQCYGKLVDRPVMPCLKCTQVRYSSLLTARLPTLLTRVNRKSWDNQTPQLNAIQVANNYSLSQSSSTPYKSDYQSVYALVDHSNDFAMEDSISYSLVASLLLLLTQKLRLIPKESQSFELLGGILLKHILQLITNGHSIASFEMTSDFSFEDKRIATAIYPTVSLMNHSCDPNVIPLYDKKMLIVRAAKPIAKGQQVMNCYGPHCKRMTTKDRQTALLEQYFFKCDCSPCLSQTEDTSSALMCSQCKEAIVVDEAKDTVVCINCKKSDFDIKSMLKEVEKGLKLLSDGSKLCDNEKYTESEAVLLDALNTLEKVLYAKNRELGRVKDELSRCYARQHEWSKALDFGRQSVDIVVEVFGDSSVEMCNELIKLSDLEFEFFNANLSVEESIKGATDCLRTTSNAIKLLTNYSVPDDYDSPQAIEIGRLEERLLYCDMVYRQKCVNWCQLVANRRHFADDSDKDNDKSVTIKEDNVVDNASHKRDSTGDDGRRKSDDKVVVAKHNLNELIQTLKSKDIFGKPDDKLREVL</sequence>
<dbReference type="GO" id="GO:0042826">
    <property type="term" value="F:histone deacetylase binding"/>
    <property type="evidence" value="ECO:0007669"/>
    <property type="project" value="TreeGrafter"/>
</dbReference>
<dbReference type="GO" id="GO:0008170">
    <property type="term" value="F:N-methyltransferase activity"/>
    <property type="evidence" value="ECO:0007669"/>
    <property type="project" value="UniProtKB-ARBA"/>
</dbReference>
<dbReference type="InterPro" id="IPR001214">
    <property type="entry name" value="SET_dom"/>
</dbReference>
<evidence type="ECO:0000256" key="4">
    <source>
        <dbReference type="ARBA" id="ARBA00022603"/>
    </source>
</evidence>
<proteinExistence type="predicted"/>
<dbReference type="Gene3D" id="1.10.220.160">
    <property type="match status" value="1"/>
</dbReference>
<keyword evidence="5" id="KW-0808">Transferase</keyword>
<evidence type="ECO:0000256" key="6">
    <source>
        <dbReference type="ARBA" id="ARBA00022691"/>
    </source>
</evidence>
<evidence type="ECO:0000256" key="9">
    <source>
        <dbReference type="SAM" id="MobiDB-lite"/>
    </source>
</evidence>
<dbReference type="CDD" id="cd10536">
    <property type="entry name" value="SET_SMYD4"/>
    <property type="match status" value="1"/>
</dbReference>
<dbReference type="PROSITE" id="PS50280">
    <property type="entry name" value="SET"/>
    <property type="match status" value="1"/>
</dbReference>
<dbReference type="Gene3D" id="6.10.140.2220">
    <property type="match status" value="1"/>
</dbReference>
<evidence type="ECO:0000256" key="2">
    <source>
        <dbReference type="ARBA" id="ARBA00004496"/>
    </source>
</evidence>
<name>A0A7R9KRR4_9ACAR</name>
<dbReference type="InterPro" id="IPR046341">
    <property type="entry name" value="SET_dom_sf"/>
</dbReference>
<evidence type="ECO:0000256" key="8">
    <source>
        <dbReference type="ARBA" id="ARBA00048985"/>
    </source>
</evidence>
<keyword evidence="6" id="KW-0949">S-adenosyl-L-methionine</keyword>
<dbReference type="GO" id="GO:0008757">
    <property type="term" value="F:S-adenosylmethionine-dependent methyltransferase activity"/>
    <property type="evidence" value="ECO:0007669"/>
    <property type="project" value="UniProtKB-ARBA"/>
</dbReference>
<keyword evidence="7" id="KW-0539">Nucleus</keyword>
<feature type="region of interest" description="Disordered" evidence="9">
    <location>
        <begin position="735"/>
        <end position="773"/>
    </location>
</feature>
<organism evidence="11">
    <name type="scientific">Medioppia subpectinata</name>
    <dbReference type="NCBI Taxonomy" id="1979941"/>
    <lineage>
        <taxon>Eukaryota</taxon>
        <taxon>Metazoa</taxon>
        <taxon>Ecdysozoa</taxon>
        <taxon>Arthropoda</taxon>
        <taxon>Chelicerata</taxon>
        <taxon>Arachnida</taxon>
        <taxon>Acari</taxon>
        <taxon>Acariformes</taxon>
        <taxon>Sarcoptiformes</taxon>
        <taxon>Oribatida</taxon>
        <taxon>Brachypylina</taxon>
        <taxon>Oppioidea</taxon>
        <taxon>Oppiidae</taxon>
        <taxon>Medioppia</taxon>
    </lineage>
</organism>
<dbReference type="SUPFAM" id="SSF82199">
    <property type="entry name" value="SET domain"/>
    <property type="match status" value="1"/>
</dbReference>
<reference evidence="11" key="1">
    <citation type="submission" date="2020-11" db="EMBL/GenBank/DDBJ databases">
        <authorList>
            <person name="Tran Van P."/>
        </authorList>
    </citation>
    <scope>NUCLEOTIDE SEQUENCE</scope>
</reference>
<dbReference type="EMBL" id="CAJPIZ010005423">
    <property type="protein sequence ID" value="CAG2108598.1"/>
    <property type="molecule type" value="Genomic_DNA"/>
</dbReference>
<evidence type="ECO:0000256" key="3">
    <source>
        <dbReference type="ARBA" id="ARBA00022490"/>
    </source>
</evidence>
<dbReference type="InterPro" id="IPR011990">
    <property type="entry name" value="TPR-like_helical_dom_sf"/>
</dbReference>
<feature type="non-terminal residue" evidence="11">
    <location>
        <position position="1"/>
    </location>
</feature>
<dbReference type="GO" id="GO:0005737">
    <property type="term" value="C:cytoplasm"/>
    <property type="evidence" value="ECO:0007669"/>
    <property type="project" value="UniProtKB-SubCell"/>
</dbReference>
<dbReference type="GO" id="GO:0005634">
    <property type="term" value="C:nucleus"/>
    <property type="evidence" value="ECO:0007669"/>
    <property type="project" value="UniProtKB-SubCell"/>
</dbReference>
<feature type="domain" description="SET" evidence="10">
    <location>
        <begin position="234"/>
        <end position="481"/>
    </location>
</feature>
<dbReference type="OrthoDB" id="62495at2759"/>
<keyword evidence="3" id="KW-0963">Cytoplasm</keyword>
<dbReference type="InterPro" id="IPR052097">
    <property type="entry name" value="SET-MYND_domain_protein"/>
</dbReference>
<evidence type="ECO:0000313" key="11">
    <source>
        <dbReference type="EMBL" id="CAD7628168.1"/>
    </source>
</evidence>